<comment type="caution">
    <text evidence="6">The sequence shown here is derived from an EMBL/GenBank/DDBJ whole genome shotgun (WGS) entry which is preliminary data.</text>
</comment>
<dbReference type="Gene3D" id="3.30.590.20">
    <property type="match status" value="2"/>
</dbReference>
<keyword evidence="3 4" id="KW-0067">ATP-binding</keyword>
<dbReference type="InterPro" id="IPR006336">
    <property type="entry name" value="GCS2"/>
</dbReference>
<dbReference type="PANTHER" id="PTHR34378">
    <property type="entry name" value="GLUTAMATE--CYSTEINE LIGASE, CHLOROPLASTIC"/>
    <property type="match status" value="1"/>
</dbReference>
<comment type="subcellular location">
    <subcellularLocation>
        <location evidence="4">Plastid</location>
        <location evidence="4">Chloroplast</location>
    </subcellularLocation>
</comment>
<reference evidence="6" key="1">
    <citation type="journal article" date="2016" name="Nat. Genet.">
        <title>A high-quality carrot genome assembly provides new insights into carotenoid accumulation and asterid genome evolution.</title>
        <authorList>
            <person name="Iorizzo M."/>
            <person name="Ellison S."/>
            <person name="Senalik D."/>
            <person name="Zeng P."/>
            <person name="Satapoomin P."/>
            <person name="Huang J."/>
            <person name="Bowman M."/>
            <person name="Iovene M."/>
            <person name="Sanseverino W."/>
            <person name="Cavagnaro P."/>
            <person name="Yildiz M."/>
            <person name="Macko-Podgorni A."/>
            <person name="Moranska E."/>
            <person name="Grzebelus E."/>
            <person name="Grzebelus D."/>
            <person name="Ashrafi H."/>
            <person name="Zheng Z."/>
            <person name="Cheng S."/>
            <person name="Spooner D."/>
            <person name="Van Deynze A."/>
            <person name="Simon P."/>
        </authorList>
    </citation>
    <scope>NUCLEOTIDE SEQUENCE [LARGE SCALE GENOMIC DNA]</scope>
    <source>
        <tissue evidence="6">Leaf</tissue>
    </source>
</reference>
<evidence type="ECO:0000313" key="6">
    <source>
        <dbReference type="EMBL" id="KZN11979.1"/>
    </source>
</evidence>
<organism evidence="6">
    <name type="scientific">Daucus carota subsp. sativus</name>
    <name type="common">Carrot</name>
    <dbReference type="NCBI Taxonomy" id="79200"/>
    <lineage>
        <taxon>Eukaryota</taxon>
        <taxon>Viridiplantae</taxon>
        <taxon>Streptophyta</taxon>
        <taxon>Embryophyta</taxon>
        <taxon>Tracheophyta</taxon>
        <taxon>Spermatophyta</taxon>
        <taxon>Magnoliopsida</taxon>
        <taxon>eudicotyledons</taxon>
        <taxon>Gunneridae</taxon>
        <taxon>Pentapetalae</taxon>
        <taxon>asterids</taxon>
        <taxon>campanulids</taxon>
        <taxon>Apiales</taxon>
        <taxon>Apiaceae</taxon>
        <taxon>Apioideae</taxon>
        <taxon>Scandiceae</taxon>
        <taxon>Daucinae</taxon>
        <taxon>Daucus</taxon>
        <taxon>Daucus sect. Daucus</taxon>
    </lineage>
</organism>
<feature type="disulfide bond" evidence="5">
    <location>
        <begin position="183"/>
        <end position="351"/>
    </location>
</feature>
<keyword evidence="2 4" id="KW-0547">Nucleotide-binding</keyword>
<sequence>MAMCSSHCISYQSLRCKAGETVYANNVDASGMKRSCLGFASLSCDLRMTMRNLFVNGIGVSSRRGRHVVVASSPPTEDVAVAAEPLTKEDLVEYLASGCKPKEKWRIGTEHEKFGFQSETLRPMNHDQISELLYRISERFGWDKIMEGDLIIGLERENQRMSFEPGCQFELSGAPLENLHQTCAEINSHLYQVKSVAEEMGISFLGIGFNPKWGMNDIPLMPKKRFEIMRNYMPKVGTLGLDMMLRTCAVQTDENRAGMLPFVFEDSFGFEQYVEYALDVPMYFVYRKQKYIDCTGLSFRDFLAGKLAPVLGEYPNINDWENHLTTLFPEVRLKRYLEMRGADGGPWRSSCALPAFWVGILYDEVSLQKVLDMIADWTAEEREMLRMQAPVTGLKTPFRGGLLRDVAKEVVQLAKDGLERRGLNETAILNEVAEVAETGVTPAEKLLELYYGKWKESIDPVYQELLH</sequence>
<protein>
    <recommendedName>
        <fullName evidence="4">Glutamate--cysteine ligase</fullName>
        <ecNumber evidence="4">6.3.2.2</ecNumber>
    </recommendedName>
</protein>
<dbReference type="GO" id="GO:0005524">
    <property type="term" value="F:ATP binding"/>
    <property type="evidence" value="ECO:0007669"/>
    <property type="project" value="UniProtKB-UniRule"/>
</dbReference>
<dbReference type="SUPFAM" id="SSF55931">
    <property type="entry name" value="Glutamine synthetase/guanido kinase"/>
    <property type="match status" value="1"/>
</dbReference>
<dbReference type="InterPro" id="IPR014746">
    <property type="entry name" value="Gln_synth/guanido_kin_cat_dom"/>
</dbReference>
<keyword evidence="4" id="KW-0934">Plastid</keyword>
<dbReference type="GO" id="GO:0009507">
    <property type="term" value="C:chloroplast"/>
    <property type="evidence" value="ECO:0007669"/>
    <property type="project" value="UniProtKB-SubCell"/>
</dbReference>
<gene>
    <name evidence="6" type="ORF">DCAR_004635</name>
</gene>
<keyword evidence="5" id="KW-1015">Disulfide bond</keyword>
<dbReference type="Pfam" id="PF04107">
    <property type="entry name" value="GCS2"/>
    <property type="match status" value="1"/>
</dbReference>
<dbReference type="GO" id="GO:0004357">
    <property type="term" value="F:glutamate-cysteine ligase activity"/>
    <property type="evidence" value="ECO:0007669"/>
    <property type="project" value="UniProtKB-UniRule"/>
</dbReference>
<dbReference type="STRING" id="79200.A0A166JB39"/>
<evidence type="ECO:0000256" key="4">
    <source>
        <dbReference type="PIRNR" id="PIRNR017901"/>
    </source>
</evidence>
<keyword evidence="1 4" id="KW-0436">Ligase</keyword>
<name>A0A166JB39_DAUCS</name>
<dbReference type="PANTHER" id="PTHR34378:SF1">
    <property type="entry name" value="GLUTAMATE--CYSTEINE LIGASE, CHLOROPLASTIC"/>
    <property type="match status" value="1"/>
</dbReference>
<accession>A0A166JB39</accession>
<dbReference type="PIRSF" id="PIRSF017901">
    <property type="entry name" value="GCL"/>
    <property type="match status" value="1"/>
</dbReference>
<dbReference type="AlphaFoldDB" id="A0A166JB39"/>
<evidence type="ECO:0000256" key="5">
    <source>
        <dbReference type="PIRSR" id="PIRSR017901-50"/>
    </source>
</evidence>
<proteinExistence type="inferred from homology"/>
<dbReference type="Gramene" id="KZN11979">
    <property type="protein sequence ID" value="KZN11979"/>
    <property type="gene ID" value="DCAR_004635"/>
</dbReference>
<evidence type="ECO:0000256" key="2">
    <source>
        <dbReference type="ARBA" id="ARBA00022741"/>
    </source>
</evidence>
<dbReference type="EC" id="6.3.2.2" evidence="4"/>
<keyword evidence="4" id="KW-0150">Chloroplast</keyword>
<dbReference type="InterPro" id="IPR035434">
    <property type="entry name" value="GCL_bact_plant"/>
</dbReference>
<dbReference type="GO" id="GO:0006750">
    <property type="term" value="P:glutathione biosynthetic process"/>
    <property type="evidence" value="ECO:0007669"/>
    <property type="project" value="UniProtKB-UniRule"/>
</dbReference>
<evidence type="ECO:0000256" key="1">
    <source>
        <dbReference type="ARBA" id="ARBA00022598"/>
    </source>
</evidence>
<dbReference type="EMBL" id="LNRQ01000001">
    <property type="protein sequence ID" value="KZN11979.1"/>
    <property type="molecule type" value="Genomic_DNA"/>
</dbReference>
<evidence type="ECO:0000256" key="3">
    <source>
        <dbReference type="ARBA" id="ARBA00022840"/>
    </source>
</evidence>
<comment type="similarity">
    <text evidence="4">Belongs to the carboxylate-amine ligase family. Glutamate--cysteine ligase type 2 subfamily.</text>
</comment>
<comment type="catalytic activity">
    <reaction evidence="4">
        <text>L-cysteine + L-glutamate + ATP = gamma-L-glutamyl-L-cysteine + ADP + phosphate + H(+)</text>
        <dbReference type="Rhea" id="RHEA:13285"/>
        <dbReference type="ChEBI" id="CHEBI:15378"/>
        <dbReference type="ChEBI" id="CHEBI:29985"/>
        <dbReference type="ChEBI" id="CHEBI:30616"/>
        <dbReference type="ChEBI" id="CHEBI:35235"/>
        <dbReference type="ChEBI" id="CHEBI:43474"/>
        <dbReference type="ChEBI" id="CHEBI:58173"/>
        <dbReference type="ChEBI" id="CHEBI:456216"/>
        <dbReference type="EC" id="6.3.2.2"/>
    </reaction>
</comment>